<evidence type="ECO:0000313" key="4">
    <source>
        <dbReference type="EMBL" id="KAF7337187.1"/>
    </source>
</evidence>
<dbReference type="EMBL" id="JACAZH010000035">
    <property type="protein sequence ID" value="KAF7337187.1"/>
    <property type="molecule type" value="Genomic_DNA"/>
</dbReference>
<dbReference type="GO" id="GO:0005525">
    <property type="term" value="F:GTP binding"/>
    <property type="evidence" value="ECO:0007669"/>
    <property type="project" value="InterPro"/>
</dbReference>
<feature type="region of interest" description="Disordered" evidence="2">
    <location>
        <begin position="322"/>
        <end position="344"/>
    </location>
</feature>
<name>A0A8H6XA11_9AGAR</name>
<feature type="compositionally biased region" description="Basic and acidic residues" evidence="2">
    <location>
        <begin position="325"/>
        <end position="335"/>
    </location>
</feature>
<dbReference type="InterPro" id="IPR006073">
    <property type="entry name" value="GTP-bd"/>
</dbReference>
<evidence type="ECO:0000259" key="3">
    <source>
        <dbReference type="Pfam" id="PF01926"/>
    </source>
</evidence>
<organism evidence="4 5">
    <name type="scientific">Mycena sanguinolenta</name>
    <dbReference type="NCBI Taxonomy" id="230812"/>
    <lineage>
        <taxon>Eukaryota</taxon>
        <taxon>Fungi</taxon>
        <taxon>Dikarya</taxon>
        <taxon>Basidiomycota</taxon>
        <taxon>Agaricomycotina</taxon>
        <taxon>Agaricomycetes</taxon>
        <taxon>Agaricomycetidae</taxon>
        <taxon>Agaricales</taxon>
        <taxon>Marasmiineae</taxon>
        <taxon>Mycenaceae</taxon>
        <taxon>Mycena</taxon>
    </lineage>
</organism>
<gene>
    <name evidence="4" type="ORF">MSAN_02270800</name>
</gene>
<evidence type="ECO:0000256" key="2">
    <source>
        <dbReference type="SAM" id="MobiDB-lite"/>
    </source>
</evidence>
<dbReference type="Proteomes" id="UP000623467">
    <property type="component" value="Unassembled WGS sequence"/>
</dbReference>
<evidence type="ECO:0000256" key="1">
    <source>
        <dbReference type="SAM" id="Coils"/>
    </source>
</evidence>
<dbReference type="InterPro" id="IPR027417">
    <property type="entry name" value="P-loop_NTPase"/>
</dbReference>
<dbReference type="SUPFAM" id="SSF52540">
    <property type="entry name" value="P-loop containing nucleoside triphosphate hydrolases"/>
    <property type="match status" value="1"/>
</dbReference>
<keyword evidence="1" id="KW-0175">Coiled coil</keyword>
<dbReference type="OrthoDB" id="8954335at2759"/>
<dbReference type="Pfam" id="PF01926">
    <property type="entry name" value="MMR_HSR1"/>
    <property type="match status" value="1"/>
</dbReference>
<sequence>MLHCPAGWRSPHTQRAYNEAATYPRLYPYSARATSKLRGIRVDGEIGILTVGLIYMIALDACSDMALPRNAGGKVSIALMGGTGTGKTTFANLVGGSQHAVGDGLESCTQNVQSHEFDFERRRVTLIDVPGFDDTSRSDTDILKTIADFLLAEYKAGRSLSGIIYVHRISDVRMGGASRRNFIMFQKLCGPSRKVDSRSCRPPSQPFKSVLNGGAKIYKHDGSSESARKVLRDLVCKTPNPLLIQREMAEEHKQVSETAAGQELQREILKQVEKHEREMSKLLEEMTQSPDASALKELEEECQALREQIVHWQDEGKKLTGISSSDEREAEEFSRELSSFNPSSVAHPSLAHPLVEAKEFDDPNVSIKTEIAEIKRMLDEELQRSKENEVRIENMERRVAGVVRLPCFLVAILDRLLTLFGHHAFSTR</sequence>
<feature type="coiled-coil region" evidence="1">
    <location>
        <begin position="265"/>
        <end position="315"/>
    </location>
</feature>
<proteinExistence type="predicted"/>
<protein>
    <recommendedName>
        <fullName evidence="3">G domain-containing protein</fullName>
    </recommendedName>
</protein>
<comment type="caution">
    <text evidence="4">The sequence shown here is derived from an EMBL/GenBank/DDBJ whole genome shotgun (WGS) entry which is preliminary data.</text>
</comment>
<dbReference type="Gene3D" id="3.40.50.300">
    <property type="entry name" value="P-loop containing nucleotide triphosphate hydrolases"/>
    <property type="match status" value="1"/>
</dbReference>
<dbReference type="AlphaFoldDB" id="A0A8H6XA11"/>
<accession>A0A8H6XA11</accession>
<evidence type="ECO:0000313" key="5">
    <source>
        <dbReference type="Proteomes" id="UP000623467"/>
    </source>
</evidence>
<keyword evidence="5" id="KW-1185">Reference proteome</keyword>
<reference evidence="4" key="1">
    <citation type="submission" date="2020-05" db="EMBL/GenBank/DDBJ databases">
        <title>Mycena genomes resolve the evolution of fungal bioluminescence.</title>
        <authorList>
            <person name="Tsai I.J."/>
        </authorList>
    </citation>
    <scope>NUCLEOTIDE SEQUENCE</scope>
    <source>
        <strain evidence="4">160909Yilan</strain>
    </source>
</reference>
<feature type="domain" description="G" evidence="3">
    <location>
        <begin position="77"/>
        <end position="136"/>
    </location>
</feature>